<dbReference type="InterPro" id="IPR000269">
    <property type="entry name" value="Cu_amine_oxidase"/>
</dbReference>
<keyword evidence="1" id="KW-0479">Metal-binding</keyword>
<dbReference type="Pfam" id="PF01179">
    <property type="entry name" value="Cu_amine_oxid"/>
    <property type="match status" value="1"/>
</dbReference>
<evidence type="ECO:0000313" key="3">
    <source>
        <dbReference type="EMBL" id="PMD23407.1"/>
    </source>
</evidence>
<protein>
    <recommendedName>
        <fullName evidence="1">Amine oxidase</fullName>
        <ecNumber evidence="1">1.4.3.-</ecNumber>
    </recommendedName>
</protein>
<organism evidence="3 4">
    <name type="scientific">Hyaloscypha hepaticicola</name>
    <dbReference type="NCBI Taxonomy" id="2082293"/>
    <lineage>
        <taxon>Eukaryota</taxon>
        <taxon>Fungi</taxon>
        <taxon>Dikarya</taxon>
        <taxon>Ascomycota</taxon>
        <taxon>Pezizomycotina</taxon>
        <taxon>Leotiomycetes</taxon>
        <taxon>Helotiales</taxon>
        <taxon>Hyaloscyphaceae</taxon>
        <taxon>Hyaloscypha</taxon>
    </lineage>
</organism>
<dbReference type="PANTHER" id="PTHR10638">
    <property type="entry name" value="COPPER AMINE OXIDASE"/>
    <property type="match status" value="1"/>
</dbReference>
<proteinExistence type="inferred from homology"/>
<comment type="PTM">
    <text evidence="1">Topaquinone (TPQ) is generated by copper-dependent autoxidation of a specific tyrosyl residue.</text>
</comment>
<accession>A0A2J6QAV2</accession>
<sequence>MGQDAIIGGDYATEQDGCNHRETLQPYYQDLLVGTLSLNNAIVTLDCGFLRMNIHSDCSSSGHHIGSMEWLYAGLHFDILDTKSTMITTENVAVSEVYPWSAGQARNTMKLRRSIIDTEADGKLDWAPTAQAFHSRQPGREECVRWYRGHRVMPYAGTVYLTVFNSSNLVKAANWAKHVLFVTRQHDIEPRSSHPYQSQDVANPPINFDDFFNGESLVQEDIVVWFNLGMHHWASDHAFELSKWETEQRVGENGACTVWWWEQVTAPDLERYVGDEVVRKFPHDPNNPYFETDSIE</sequence>
<dbReference type="Gene3D" id="2.70.98.20">
    <property type="entry name" value="Copper amine oxidase, catalytic domain"/>
    <property type="match status" value="1"/>
</dbReference>
<feature type="domain" description="Copper amine oxidase catalytic" evidence="2">
    <location>
        <begin position="75"/>
        <end position="234"/>
    </location>
</feature>
<comment type="similarity">
    <text evidence="1">Belongs to the copper/topaquinone oxidase family.</text>
</comment>
<evidence type="ECO:0000256" key="1">
    <source>
        <dbReference type="RuleBase" id="RU000672"/>
    </source>
</evidence>
<keyword evidence="1" id="KW-0560">Oxidoreductase</keyword>
<dbReference type="InterPro" id="IPR036460">
    <property type="entry name" value="Cu_amine_oxidase_C_sf"/>
</dbReference>
<dbReference type="Proteomes" id="UP000235672">
    <property type="component" value="Unassembled WGS sequence"/>
</dbReference>
<dbReference type="EC" id="1.4.3.-" evidence="1"/>
<keyword evidence="1" id="KW-0801">TPQ</keyword>
<dbReference type="GO" id="GO:0048038">
    <property type="term" value="F:quinone binding"/>
    <property type="evidence" value="ECO:0007669"/>
    <property type="project" value="InterPro"/>
</dbReference>
<dbReference type="EMBL" id="KZ613475">
    <property type="protein sequence ID" value="PMD23407.1"/>
    <property type="molecule type" value="Genomic_DNA"/>
</dbReference>
<keyword evidence="1" id="KW-0186">Copper</keyword>
<dbReference type="AlphaFoldDB" id="A0A2J6QAV2"/>
<gene>
    <name evidence="3" type="ORF">NA56DRAFT_701696</name>
</gene>
<dbReference type="SUPFAM" id="SSF49998">
    <property type="entry name" value="Amine oxidase catalytic domain"/>
    <property type="match status" value="1"/>
</dbReference>
<dbReference type="GO" id="GO:0005507">
    <property type="term" value="F:copper ion binding"/>
    <property type="evidence" value="ECO:0007669"/>
    <property type="project" value="InterPro"/>
</dbReference>
<reference evidence="3 4" key="1">
    <citation type="submission" date="2016-05" db="EMBL/GenBank/DDBJ databases">
        <title>A degradative enzymes factory behind the ericoid mycorrhizal symbiosis.</title>
        <authorList>
            <consortium name="DOE Joint Genome Institute"/>
            <person name="Martino E."/>
            <person name="Morin E."/>
            <person name="Grelet G."/>
            <person name="Kuo A."/>
            <person name="Kohler A."/>
            <person name="Daghino S."/>
            <person name="Barry K."/>
            <person name="Choi C."/>
            <person name="Cichocki N."/>
            <person name="Clum A."/>
            <person name="Copeland A."/>
            <person name="Hainaut M."/>
            <person name="Haridas S."/>
            <person name="Labutti K."/>
            <person name="Lindquist E."/>
            <person name="Lipzen A."/>
            <person name="Khouja H.-R."/>
            <person name="Murat C."/>
            <person name="Ohm R."/>
            <person name="Olson A."/>
            <person name="Spatafora J."/>
            <person name="Veneault-Fourrey C."/>
            <person name="Henrissat B."/>
            <person name="Grigoriev I."/>
            <person name="Martin F."/>
            <person name="Perotto S."/>
        </authorList>
    </citation>
    <scope>NUCLEOTIDE SEQUENCE [LARGE SCALE GENOMIC DNA]</scope>
    <source>
        <strain evidence="3 4">UAMH 7357</strain>
    </source>
</reference>
<dbReference type="OrthoDB" id="3341590at2759"/>
<evidence type="ECO:0000259" key="2">
    <source>
        <dbReference type="Pfam" id="PF01179"/>
    </source>
</evidence>
<dbReference type="GO" id="GO:0005886">
    <property type="term" value="C:plasma membrane"/>
    <property type="evidence" value="ECO:0007669"/>
    <property type="project" value="TreeGrafter"/>
</dbReference>
<keyword evidence="4" id="KW-1185">Reference proteome</keyword>
<dbReference type="InterPro" id="IPR015798">
    <property type="entry name" value="Cu_amine_oxidase_C"/>
</dbReference>
<dbReference type="GO" id="GO:0008131">
    <property type="term" value="F:primary methylamine oxidase activity"/>
    <property type="evidence" value="ECO:0007669"/>
    <property type="project" value="InterPro"/>
</dbReference>
<name>A0A2J6QAV2_9HELO</name>
<dbReference type="STRING" id="1745343.A0A2J6QAV2"/>
<dbReference type="PANTHER" id="PTHR10638:SF20">
    <property type="entry name" value="AMINE OXIDASE"/>
    <property type="match status" value="1"/>
</dbReference>
<evidence type="ECO:0000313" key="4">
    <source>
        <dbReference type="Proteomes" id="UP000235672"/>
    </source>
</evidence>
<dbReference type="GO" id="GO:0009308">
    <property type="term" value="P:amine metabolic process"/>
    <property type="evidence" value="ECO:0007669"/>
    <property type="project" value="UniProtKB-UniRule"/>
</dbReference>
<comment type="cofactor">
    <cofactor evidence="1">
        <name>Cu cation</name>
        <dbReference type="ChEBI" id="CHEBI:23378"/>
    </cofactor>
    <text evidence="1">Contains 1 topaquinone per subunit.</text>
</comment>